<dbReference type="OrthoDB" id="5365632at2"/>
<proteinExistence type="predicted"/>
<evidence type="ECO:0000256" key="1">
    <source>
        <dbReference type="ARBA" id="ARBA00004651"/>
    </source>
</evidence>
<protein>
    <submittedName>
        <fullName evidence="7">Polysaccharide biosynthesis protein</fullName>
    </submittedName>
</protein>
<dbReference type="Pfam" id="PF01554">
    <property type="entry name" value="MatE"/>
    <property type="match status" value="1"/>
</dbReference>
<comment type="subcellular location">
    <subcellularLocation>
        <location evidence="1">Cell membrane</location>
        <topology evidence="1">Multi-pass membrane protein</topology>
    </subcellularLocation>
</comment>
<feature type="transmembrane region" description="Helical" evidence="6">
    <location>
        <begin position="427"/>
        <end position="445"/>
    </location>
</feature>
<feature type="transmembrane region" description="Helical" evidence="6">
    <location>
        <begin position="245"/>
        <end position="268"/>
    </location>
</feature>
<feature type="transmembrane region" description="Helical" evidence="6">
    <location>
        <begin position="301"/>
        <end position="325"/>
    </location>
</feature>
<dbReference type="InterPro" id="IPR002528">
    <property type="entry name" value="MATE_fam"/>
</dbReference>
<feature type="transmembrane region" description="Helical" evidence="6">
    <location>
        <begin position="146"/>
        <end position="166"/>
    </location>
</feature>
<keyword evidence="3 6" id="KW-0812">Transmembrane</keyword>
<feature type="transmembrane region" description="Helical" evidence="6">
    <location>
        <begin position="32"/>
        <end position="53"/>
    </location>
</feature>
<organism evidence="7 8">
    <name type="scientific">Photobacterium chitinilyticum</name>
    <dbReference type="NCBI Taxonomy" id="2485123"/>
    <lineage>
        <taxon>Bacteria</taxon>
        <taxon>Pseudomonadati</taxon>
        <taxon>Pseudomonadota</taxon>
        <taxon>Gammaproteobacteria</taxon>
        <taxon>Vibrionales</taxon>
        <taxon>Vibrionaceae</taxon>
        <taxon>Photobacterium</taxon>
    </lineage>
</organism>
<evidence type="ECO:0000256" key="3">
    <source>
        <dbReference type="ARBA" id="ARBA00022692"/>
    </source>
</evidence>
<feature type="transmembrane region" description="Helical" evidence="6">
    <location>
        <begin position="7"/>
        <end position="26"/>
    </location>
</feature>
<gene>
    <name evidence="7" type="ORF">EDI28_00765</name>
</gene>
<feature type="transmembrane region" description="Helical" evidence="6">
    <location>
        <begin position="213"/>
        <end position="233"/>
    </location>
</feature>
<dbReference type="GO" id="GO:0042910">
    <property type="term" value="F:xenobiotic transmembrane transporter activity"/>
    <property type="evidence" value="ECO:0007669"/>
    <property type="project" value="InterPro"/>
</dbReference>
<comment type="caution">
    <text evidence="7">The sequence shown here is derived from an EMBL/GenBank/DDBJ whole genome shotgun (WGS) entry which is preliminary data.</text>
</comment>
<dbReference type="EMBL" id="RJLM01000001">
    <property type="protein sequence ID" value="RWX57630.1"/>
    <property type="molecule type" value="Genomic_DNA"/>
</dbReference>
<keyword evidence="4 6" id="KW-1133">Transmembrane helix</keyword>
<reference evidence="7 8" key="1">
    <citation type="submission" date="2018-11" db="EMBL/GenBank/DDBJ databases">
        <title>Photobacterium sp. BEI247 sp. nov., a marine bacterium isolated from Yongle Blue Hole in the South China Sea.</title>
        <authorList>
            <person name="Wang X."/>
        </authorList>
    </citation>
    <scope>NUCLEOTIDE SEQUENCE [LARGE SCALE GENOMIC DNA]</scope>
    <source>
        <strain evidence="8">BEI247</strain>
    </source>
</reference>
<evidence type="ECO:0000256" key="2">
    <source>
        <dbReference type="ARBA" id="ARBA00022475"/>
    </source>
</evidence>
<evidence type="ECO:0000313" key="8">
    <source>
        <dbReference type="Proteomes" id="UP000287563"/>
    </source>
</evidence>
<keyword evidence="2" id="KW-1003">Cell membrane</keyword>
<feature type="transmembrane region" description="Helical" evidence="6">
    <location>
        <begin position="457"/>
        <end position="476"/>
    </location>
</feature>
<name>A0A444JX36_9GAMM</name>
<feature type="transmembrane region" description="Helical" evidence="6">
    <location>
        <begin position="365"/>
        <end position="384"/>
    </location>
</feature>
<dbReference type="GO" id="GO:0005886">
    <property type="term" value="C:plasma membrane"/>
    <property type="evidence" value="ECO:0007669"/>
    <property type="project" value="UniProtKB-SubCell"/>
</dbReference>
<dbReference type="PANTHER" id="PTHR30250">
    <property type="entry name" value="PST FAMILY PREDICTED COLANIC ACID TRANSPORTER"/>
    <property type="match status" value="1"/>
</dbReference>
<evidence type="ECO:0000256" key="5">
    <source>
        <dbReference type="ARBA" id="ARBA00023136"/>
    </source>
</evidence>
<sequence>MALYFRQIIVTIVSLLVIRNVLKILGVEDYGIYTVITGIVSLCVFIPGALGSASQRFFAFAIGKDDSESISKILFLNLTVYLLMALAIALLLESIGLWFVMEHLNIPADRYEVAIKLYHYSVLSFIFSLLTSPFISIIIAHEDMRIYAYASIFEAFLKLGSVYLLSKMTWDKLEIYGCLLLVVSIVNMTTYIVCSFIKYKAIRKFPNSFDKTLFFELIGFIGWTFFGAFTSVIRTQAVTLLLNQMFNPVVVAARGIAMTVSTQAMVFANSFNTGLYPTIIKSYAAENYKLMHQVVYQGSKLSFFLIWIFALPLIVFMEEILRLWLLTPPEGVVLFSRLSLVEVLVMSLSLSIATAARAPGKMKEYELKLGIIQIFIFIISWLVLSFGYGAESVFIVAIGANIIMFFIRLRLVEKLVGLSALKFTKEVIYPLSIVVILSSVFAYYLKGDIESKFTLVFINTLIIMLFTALLMYFIGLSKDMRLRVNNEISRRAKFIR</sequence>
<feature type="transmembrane region" description="Helical" evidence="6">
    <location>
        <begin position="173"/>
        <end position="193"/>
    </location>
</feature>
<dbReference type="AlphaFoldDB" id="A0A444JX36"/>
<accession>A0A444JX36</accession>
<evidence type="ECO:0000256" key="4">
    <source>
        <dbReference type="ARBA" id="ARBA00022989"/>
    </source>
</evidence>
<evidence type="ECO:0000313" key="7">
    <source>
        <dbReference type="EMBL" id="RWX57630.1"/>
    </source>
</evidence>
<dbReference type="PANTHER" id="PTHR30250:SF26">
    <property type="entry name" value="PSMA PROTEIN"/>
    <property type="match status" value="1"/>
</dbReference>
<feature type="transmembrane region" description="Helical" evidence="6">
    <location>
        <begin position="120"/>
        <end position="139"/>
    </location>
</feature>
<keyword evidence="8" id="KW-1185">Reference proteome</keyword>
<dbReference type="GO" id="GO:0015297">
    <property type="term" value="F:antiporter activity"/>
    <property type="evidence" value="ECO:0007669"/>
    <property type="project" value="InterPro"/>
</dbReference>
<evidence type="ECO:0000256" key="6">
    <source>
        <dbReference type="SAM" id="Phobius"/>
    </source>
</evidence>
<dbReference type="InterPro" id="IPR050833">
    <property type="entry name" value="Poly_Biosynth_Transport"/>
</dbReference>
<feature type="transmembrane region" description="Helical" evidence="6">
    <location>
        <begin position="331"/>
        <end position="353"/>
    </location>
</feature>
<feature type="transmembrane region" description="Helical" evidence="6">
    <location>
        <begin position="74"/>
        <end position="100"/>
    </location>
</feature>
<dbReference type="Proteomes" id="UP000287563">
    <property type="component" value="Unassembled WGS sequence"/>
</dbReference>
<feature type="transmembrane region" description="Helical" evidence="6">
    <location>
        <begin position="390"/>
        <end position="407"/>
    </location>
</feature>
<keyword evidence="5 6" id="KW-0472">Membrane</keyword>